<accession>A0ABT3SVN3</accession>
<keyword evidence="5 6" id="KW-0472">Membrane</keyword>
<proteinExistence type="predicted"/>
<organism evidence="7 8">
    <name type="scientific">Candidatus Seongchinamella marina</name>
    <dbReference type="NCBI Taxonomy" id="2518990"/>
    <lineage>
        <taxon>Bacteria</taxon>
        <taxon>Pseudomonadati</taxon>
        <taxon>Pseudomonadota</taxon>
        <taxon>Gammaproteobacteria</taxon>
        <taxon>Cellvibrionales</taxon>
        <taxon>Halieaceae</taxon>
        <taxon>Seongchinamella</taxon>
    </lineage>
</organism>
<dbReference type="Proteomes" id="UP001143307">
    <property type="component" value="Unassembled WGS sequence"/>
</dbReference>
<dbReference type="EMBL" id="SHNP01000003">
    <property type="protein sequence ID" value="MCX2973980.1"/>
    <property type="molecule type" value="Genomic_DNA"/>
</dbReference>
<evidence type="ECO:0000256" key="1">
    <source>
        <dbReference type="ARBA" id="ARBA00004651"/>
    </source>
</evidence>
<keyword evidence="3 6" id="KW-0812">Transmembrane</keyword>
<evidence type="ECO:0000313" key="8">
    <source>
        <dbReference type="Proteomes" id="UP001143307"/>
    </source>
</evidence>
<keyword evidence="8" id="KW-1185">Reference proteome</keyword>
<keyword evidence="2" id="KW-1003">Cell membrane</keyword>
<keyword evidence="4 6" id="KW-1133">Transmembrane helix</keyword>
<evidence type="ECO:0000256" key="5">
    <source>
        <dbReference type="ARBA" id="ARBA00023136"/>
    </source>
</evidence>
<dbReference type="Pfam" id="PF01810">
    <property type="entry name" value="LysE"/>
    <property type="match status" value="1"/>
</dbReference>
<sequence length="201" mass="21570">MTALIAGFTLSLSLILAIGAQNAFVLKQGLKRQYVLLVTSICALSDALLMMAGVAGFGALVTQFPSIEIVARYAGATFLLVYGTRSFISARSQQHGLDPAGSTVHSAWQTALTCLAFTWLNPHVYLDTLVLIGSISTQYEDKFMFALGACAGSLVFFYALGYGARLITPIFHQPISWQILEVLIGIVMYSIAATLLLGLPL</sequence>
<feature type="transmembrane region" description="Helical" evidence="6">
    <location>
        <begin position="143"/>
        <end position="163"/>
    </location>
</feature>
<evidence type="ECO:0000256" key="3">
    <source>
        <dbReference type="ARBA" id="ARBA00022692"/>
    </source>
</evidence>
<evidence type="ECO:0000256" key="4">
    <source>
        <dbReference type="ARBA" id="ARBA00022989"/>
    </source>
</evidence>
<feature type="transmembrane region" description="Helical" evidence="6">
    <location>
        <begin position="69"/>
        <end position="88"/>
    </location>
</feature>
<feature type="transmembrane region" description="Helical" evidence="6">
    <location>
        <begin position="35"/>
        <end position="62"/>
    </location>
</feature>
<dbReference type="PANTHER" id="PTHR30086:SF20">
    <property type="entry name" value="ARGININE EXPORTER PROTEIN ARGO-RELATED"/>
    <property type="match status" value="1"/>
</dbReference>
<evidence type="ECO:0000313" key="7">
    <source>
        <dbReference type="EMBL" id="MCX2973980.1"/>
    </source>
</evidence>
<name>A0ABT3SVN3_9GAMM</name>
<protein>
    <submittedName>
        <fullName evidence="7">Amino acid transporter</fullName>
    </submittedName>
</protein>
<evidence type="ECO:0000256" key="2">
    <source>
        <dbReference type="ARBA" id="ARBA00022475"/>
    </source>
</evidence>
<dbReference type="PANTHER" id="PTHR30086">
    <property type="entry name" value="ARGININE EXPORTER PROTEIN ARGO"/>
    <property type="match status" value="1"/>
</dbReference>
<dbReference type="InterPro" id="IPR001123">
    <property type="entry name" value="LeuE-type"/>
</dbReference>
<reference evidence="7" key="1">
    <citation type="submission" date="2019-02" db="EMBL/GenBank/DDBJ databases">
        <authorList>
            <person name="Li S.-H."/>
        </authorList>
    </citation>
    <scope>NUCLEOTIDE SEQUENCE</scope>
    <source>
        <strain evidence="7">IMCC8485</strain>
    </source>
</reference>
<feature type="transmembrane region" description="Helical" evidence="6">
    <location>
        <begin position="175"/>
        <end position="199"/>
    </location>
</feature>
<comment type="caution">
    <text evidence="7">The sequence shown here is derived from an EMBL/GenBank/DDBJ whole genome shotgun (WGS) entry which is preliminary data.</text>
</comment>
<comment type="subcellular location">
    <subcellularLocation>
        <location evidence="1">Cell membrane</location>
        <topology evidence="1">Multi-pass membrane protein</topology>
    </subcellularLocation>
</comment>
<evidence type="ECO:0000256" key="6">
    <source>
        <dbReference type="SAM" id="Phobius"/>
    </source>
</evidence>
<dbReference type="RefSeq" id="WP_279252804.1">
    <property type="nucleotide sequence ID" value="NZ_SHNP01000003.1"/>
</dbReference>
<gene>
    <name evidence="7" type="ORF">EYC87_10350</name>
</gene>